<evidence type="ECO:0000256" key="1">
    <source>
        <dbReference type="SAM" id="Phobius"/>
    </source>
</evidence>
<dbReference type="EMBL" id="CAFBON010000043">
    <property type="protein sequence ID" value="CAB4981776.1"/>
    <property type="molecule type" value="Genomic_DNA"/>
</dbReference>
<keyword evidence="1" id="KW-0472">Membrane</keyword>
<reference evidence="3" key="1">
    <citation type="submission" date="2020-05" db="EMBL/GenBank/DDBJ databases">
        <authorList>
            <person name="Chiriac C."/>
            <person name="Salcher M."/>
            <person name="Ghai R."/>
            <person name="Kavagutti S V."/>
        </authorList>
    </citation>
    <scope>NUCLEOTIDE SEQUENCE</scope>
</reference>
<gene>
    <name evidence="3" type="ORF">UFOPK3001_00189</name>
    <name evidence="4" type="ORF">UFOPK3954_00576</name>
</gene>
<proteinExistence type="predicted"/>
<keyword evidence="1" id="KW-1133">Transmembrane helix</keyword>
<dbReference type="SUPFAM" id="SSF103190">
    <property type="entry name" value="Sensory domain-like"/>
    <property type="match status" value="1"/>
</dbReference>
<feature type="transmembrane region" description="Helical" evidence="1">
    <location>
        <begin position="277"/>
        <end position="295"/>
    </location>
</feature>
<evidence type="ECO:0000313" key="4">
    <source>
        <dbReference type="EMBL" id="CAB4981776.1"/>
    </source>
</evidence>
<evidence type="ECO:0000313" key="3">
    <source>
        <dbReference type="EMBL" id="CAB4790422.1"/>
    </source>
</evidence>
<dbReference type="AlphaFoldDB" id="A0A6J6X0H5"/>
<sequence>MASIPSLTCRYCTVRRVTAVNLEAPPATERVKRTLRLGMRWKLLLAFGLVFTVFFVALAIWILSFSTNAANNRLKDTLRQLSEGGAQTIDGAEFAQLTAGAAAVKAGETYPASSGVLAGQVTTDPAQCSGDKPVFTSCYPAADIYWNQINALVNIRRTSPDAYPYTYGVGADGKLVFIGSYGAFGVSEDRKTLGVGIPRGAKYLRDVEAIIDAETLGYFKEGLTATTFQPAYSDTLGRWISVYTPIKDEAGKVVGAIGVDYKISYVAKVRSDVQKSLYPVFIVAYLLLLGMVFVLSGQFAKRISRLNAVTRKVAEGDYKVDISSSASAMFSDEMTELANSFLAMTKKVGDRERTLTQTVQVLRVEIDQAKRKDAVSEIVDSDFFNDLTKKAGVMRAKVKGLGIIEAGEEREKNARSNDE</sequence>
<accession>A0A6J6X0H5</accession>
<evidence type="ECO:0000259" key="2">
    <source>
        <dbReference type="PROSITE" id="PS50885"/>
    </source>
</evidence>
<dbReference type="EMBL" id="CAFAAJ010000008">
    <property type="protein sequence ID" value="CAB4790422.1"/>
    <property type="molecule type" value="Genomic_DNA"/>
</dbReference>
<feature type="domain" description="HAMP" evidence="2">
    <location>
        <begin position="297"/>
        <end position="353"/>
    </location>
</feature>
<dbReference type="GO" id="GO:0007165">
    <property type="term" value="P:signal transduction"/>
    <property type="evidence" value="ECO:0007669"/>
    <property type="project" value="InterPro"/>
</dbReference>
<dbReference type="PROSITE" id="PS50885">
    <property type="entry name" value="HAMP"/>
    <property type="match status" value="1"/>
</dbReference>
<dbReference type="GO" id="GO:0016020">
    <property type="term" value="C:membrane"/>
    <property type="evidence" value="ECO:0007669"/>
    <property type="project" value="InterPro"/>
</dbReference>
<dbReference type="Pfam" id="PF00672">
    <property type="entry name" value="HAMP"/>
    <property type="match status" value="1"/>
</dbReference>
<dbReference type="InterPro" id="IPR003660">
    <property type="entry name" value="HAMP_dom"/>
</dbReference>
<organism evidence="3">
    <name type="scientific">freshwater metagenome</name>
    <dbReference type="NCBI Taxonomy" id="449393"/>
    <lineage>
        <taxon>unclassified sequences</taxon>
        <taxon>metagenomes</taxon>
        <taxon>ecological metagenomes</taxon>
    </lineage>
</organism>
<dbReference type="Gene3D" id="6.10.340.10">
    <property type="match status" value="1"/>
</dbReference>
<feature type="transmembrane region" description="Helical" evidence="1">
    <location>
        <begin position="43"/>
        <end position="63"/>
    </location>
</feature>
<name>A0A6J6X0H5_9ZZZZ</name>
<keyword evidence="1" id="KW-0812">Transmembrane</keyword>
<dbReference type="CDD" id="cd06225">
    <property type="entry name" value="HAMP"/>
    <property type="match status" value="1"/>
</dbReference>
<dbReference type="InterPro" id="IPR029151">
    <property type="entry name" value="Sensor-like_sf"/>
</dbReference>
<protein>
    <submittedName>
        <fullName evidence="3">Unannotated protein</fullName>
    </submittedName>
</protein>
<dbReference type="SMART" id="SM00304">
    <property type="entry name" value="HAMP"/>
    <property type="match status" value="1"/>
</dbReference>